<dbReference type="SUPFAM" id="SSF53756">
    <property type="entry name" value="UDP-Glycosyltransferase/glycogen phosphorylase"/>
    <property type="match status" value="1"/>
</dbReference>
<dbReference type="EMBL" id="CP066007">
    <property type="protein sequence ID" value="QQB46698.1"/>
    <property type="molecule type" value="Genomic_DNA"/>
</dbReference>
<evidence type="ECO:0000256" key="1">
    <source>
        <dbReference type="ARBA" id="ARBA00022676"/>
    </source>
</evidence>
<keyword evidence="2 4" id="KW-0808">Transferase</keyword>
<dbReference type="CDD" id="cd03794">
    <property type="entry name" value="GT4_WbuB-like"/>
    <property type="match status" value="1"/>
</dbReference>
<reference evidence="4 5" key="1">
    <citation type="submission" date="2020-12" db="EMBL/GenBank/DDBJ databases">
        <title>FDA dAtabase for Regulatory Grade micrObial Sequences (FDA-ARGOS): Supporting development and validation of Infectious Disease Dx tests.</title>
        <authorList>
            <person name="Sproer C."/>
            <person name="Gronow S."/>
            <person name="Severitt S."/>
            <person name="Schroder I."/>
            <person name="Tallon L."/>
            <person name="Sadzewicz L."/>
            <person name="Zhao X."/>
            <person name="Boylan J."/>
            <person name="Ott S."/>
            <person name="Bowen H."/>
            <person name="Vavikolanu K."/>
            <person name="Mehta A."/>
            <person name="Aluvathingal J."/>
            <person name="Nadendla S."/>
            <person name="Lowell S."/>
            <person name="Myers T."/>
            <person name="Yan Y."/>
            <person name="Sichtig H."/>
        </authorList>
    </citation>
    <scope>NUCLEOTIDE SEQUENCE [LARGE SCALE GENOMIC DNA]</scope>
    <source>
        <strain evidence="4 5">FDAARGOS_1053</strain>
    </source>
</reference>
<name>A0A7T4JV97_9CORY</name>
<organism evidence="4 5">
    <name type="scientific">Corynebacterium glucuronolyticum</name>
    <dbReference type="NCBI Taxonomy" id="39791"/>
    <lineage>
        <taxon>Bacteria</taxon>
        <taxon>Bacillati</taxon>
        <taxon>Actinomycetota</taxon>
        <taxon>Actinomycetes</taxon>
        <taxon>Mycobacteriales</taxon>
        <taxon>Corynebacteriaceae</taxon>
        <taxon>Corynebacterium</taxon>
    </lineage>
</organism>
<accession>A0A7T4JV97</accession>
<sequence>MRILVVSQYWYPDNGIPQHRWAWLSRTLTEAGHTVNVVCPHPTAGDRAVGDEELFYTHPFKPVSGLTRRALIQLASGIDAVRTGIRGPEKPDIIIGTVPAIPTALSTWALARARRVPYIIDLRDAWPDLLNYTDRWNESVAVTPSLREQILRGLPTRIASVTLKNLMVAVLKQAAGIIVTAETLAHDLHRKGVDKPYMVTVRNVFPRANDYTYAPRAGRREGTLNVLYAGTLGRAQMLSNAIAALKYTDGVTLRLVGSGAAREQLKREAEGLPVEFYNKTKPEDLTEHYEWADVALVHLADWEPLNRAVPSKTYELMEMRMPITAAVEGEASYIIERIAGGHVVPTRNPQKLAELWNTLASQPTIPAASPAGAEWVRKQRTEEAQSAIADILNAVAGA</sequence>
<gene>
    <name evidence="4" type="ORF">I6I10_01770</name>
</gene>
<evidence type="ECO:0000313" key="4">
    <source>
        <dbReference type="EMBL" id="QQB46698.1"/>
    </source>
</evidence>
<dbReference type="GO" id="GO:1901137">
    <property type="term" value="P:carbohydrate derivative biosynthetic process"/>
    <property type="evidence" value="ECO:0007669"/>
    <property type="project" value="UniProtKB-ARBA"/>
</dbReference>
<protein>
    <submittedName>
        <fullName evidence="4">Glycosyltransferase family 4 protein</fullName>
    </submittedName>
</protein>
<dbReference type="OrthoDB" id="3180470at2"/>
<dbReference type="RefSeq" id="WP_070742104.1">
    <property type="nucleotide sequence ID" value="NZ_CP066007.1"/>
</dbReference>
<dbReference type="PANTHER" id="PTHR45947">
    <property type="entry name" value="SULFOQUINOVOSYL TRANSFERASE SQD2"/>
    <property type="match status" value="1"/>
</dbReference>
<dbReference type="InterPro" id="IPR028098">
    <property type="entry name" value="Glyco_trans_4-like_N"/>
</dbReference>
<evidence type="ECO:0000313" key="5">
    <source>
        <dbReference type="Proteomes" id="UP000596145"/>
    </source>
</evidence>
<dbReference type="Proteomes" id="UP000596145">
    <property type="component" value="Chromosome"/>
</dbReference>
<dbReference type="Pfam" id="PF13692">
    <property type="entry name" value="Glyco_trans_1_4"/>
    <property type="match status" value="1"/>
</dbReference>
<feature type="domain" description="Glycosyltransferase subfamily 4-like N-terminal" evidence="3">
    <location>
        <begin position="19"/>
        <end position="203"/>
    </location>
</feature>
<dbReference type="GeneID" id="92758962"/>
<dbReference type="InterPro" id="IPR050194">
    <property type="entry name" value="Glycosyltransferase_grp1"/>
</dbReference>
<dbReference type="AlphaFoldDB" id="A0A7T4JV97"/>
<dbReference type="Pfam" id="PF13579">
    <property type="entry name" value="Glyco_trans_4_4"/>
    <property type="match status" value="1"/>
</dbReference>
<evidence type="ECO:0000256" key="2">
    <source>
        <dbReference type="ARBA" id="ARBA00022679"/>
    </source>
</evidence>
<dbReference type="GO" id="GO:1903509">
    <property type="term" value="P:liposaccharide metabolic process"/>
    <property type="evidence" value="ECO:0007669"/>
    <property type="project" value="UniProtKB-ARBA"/>
</dbReference>
<evidence type="ECO:0000259" key="3">
    <source>
        <dbReference type="Pfam" id="PF13579"/>
    </source>
</evidence>
<dbReference type="GO" id="GO:0016758">
    <property type="term" value="F:hexosyltransferase activity"/>
    <property type="evidence" value="ECO:0007669"/>
    <property type="project" value="TreeGrafter"/>
</dbReference>
<proteinExistence type="predicted"/>
<keyword evidence="1" id="KW-0328">Glycosyltransferase</keyword>
<dbReference type="Gene3D" id="3.40.50.2000">
    <property type="entry name" value="Glycogen Phosphorylase B"/>
    <property type="match status" value="2"/>
</dbReference>
<dbReference type="PANTHER" id="PTHR45947:SF3">
    <property type="entry name" value="SULFOQUINOVOSYL TRANSFERASE SQD2"/>
    <property type="match status" value="1"/>
</dbReference>